<dbReference type="AlphaFoldDB" id="A0A1I3CDI6"/>
<evidence type="ECO:0000313" key="4">
    <source>
        <dbReference type="EMBL" id="SFH72356.1"/>
    </source>
</evidence>
<feature type="region of interest" description="Disordered" evidence="2">
    <location>
        <begin position="308"/>
        <end position="329"/>
    </location>
</feature>
<sequence length="412" mass="43841">MFWIICAALAGVVAIAIAAPLLRRRAEAGEEPAAAYDLRVYRDQLREVDRDLQRGVVDAADAERLRVEIGRKVLAADRALQAAGGRRRAPGGWAALAVLAALLAGAFLLYPRLGQPDRPDAPIAQRLADAQTLYDNRPSQAEAEAKAQKGPRPAPDADYAALIERLRQAVAKNPNDPRGLELLAQHEERLGNLVAAKEAQRRLVALRGDKADAEELARLAGLTIEAAGGLITREGEETIAAALARDGRNPQARFLLGLLHLQNGRPDRAFPLWAGLLAEGPETAPWIAPIRGAIPDIAWLAGRPDYTPPEPAASALPGPGLPGPDADSMAAAENMTPDERRQMVEGMVKGLETRLATQGGTPEEWARLISSLVVIGQKEHAAAILGEARQRFSGNGPASDLIEAAAQKAGLE</sequence>
<keyword evidence="1" id="KW-0201">Cytochrome c-type biogenesis</keyword>
<feature type="transmembrane region" description="Helical" evidence="3">
    <location>
        <begin position="92"/>
        <end position="110"/>
    </location>
</feature>
<gene>
    <name evidence="4" type="ORF">SAMN04488021_1309</name>
</gene>
<proteinExistence type="predicted"/>
<accession>A0A1I3CDI6</accession>
<dbReference type="STRING" id="34004.SAMN04488021_1309"/>
<evidence type="ECO:0000256" key="3">
    <source>
        <dbReference type="SAM" id="Phobius"/>
    </source>
</evidence>
<protein>
    <submittedName>
        <fullName evidence="4">Cytochrome c-type biogenesis protein CcmH</fullName>
    </submittedName>
</protein>
<keyword evidence="5" id="KW-1185">Reference proteome</keyword>
<evidence type="ECO:0000256" key="1">
    <source>
        <dbReference type="ARBA" id="ARBA00022748"/>
    </source>
</evidence>
<evidence type="ECO:0000313" key="5">
    <source>
        <dbReference type="Proteomes" id="UP000183635"/>
    </source>
</evidence>
<dbReference type="OrthoDB" id="9815847at2"/>
<reference evidence="4 5" key="1">
    <citation type="submission" date="2016-10" db="EMBL/GenBank/DDBJ databases">
        <authorList>
            <person name="de Groot N.N."/>
        </authorList>
    </citation>
    <scope>NUCLEOTIDE SEQUENCE [LARGE SCALE GENOMIC DNA]</scope>
    <source>
        <strain evidence="4 5">DSM 8537</strain>
    </source>
</reference>
<dbReference type="NCBIfam" id="TIGR03142">
    <property type="entry name" value="cytochro_ccmI"/>
    <property type="match status" value="1"/>
</dbReference>
<dbReference type="RefSeq" id="WP_074969355.1">
    <property type="nucleotide sequence ID" value="NZ_CBCRYP010000028.1"/>
</dbReference>
<dbReference type="GO" id="GO:0017004">
    <property type="term" value="P:cytochrome complex assembly"/>
    <property type="evidence" value="ECO:0007669"/>
    <property type="project" value="UniProtKB-KW"/>
</dbReference>
<dbReference type="Gene3D" id="1.25.40.10">
    <property type="entry name" value="Tetratricopeptide repeat domain"/>
    <property type="match status" value="1"/>
</dbReference>
<keyword evidence="3" id="KW-1133">Transmembrane helix</keyword>
<keyword evidence="3" id="KW-0472">Membrane</keyword>
<dbReference type="InterPro" id="IPR017560">
    <property type="entry name" value="Cyt_c_biogenesis_CcmI"/>
</dbReference>
<dbReference type="InterPro" id="IPR011990">
    <property type="entry name" value="TPR-like_helical_dom_sf"/>
</dbReference>
<feature type="compositionally biased region" description="Low complexity" evidence="2">
    <location>
        <begin position="312"/>
        <end position="328"/>
    </location>
</feature>
<evidence type="ECO:0000256" key="2">
    <source>
        <dbReference type="SAM" id="MobiDB-lite"/>
    </source>
</evidence>
<keyword evidence="3" id="KW-0812">Transmembrane</keyword>
<organism evidence="4 5">
    <name type="scientific">Paracoccus aminovorans</name>
    <dbReference type="NCBI Taxonomy" id="34004"/>
    <lineage>
        <taxon>Bacteria</taxon>
        <taxon>Pseudomonadati</taxon>
        <taxon>Pseudomonadota</taxon>
        <taxon>Alphaproteobacteria</taxon>
        <taxon>Rhodobacterales</taxon>
        <taxon>Paracoccaceae</taxon>
        <taxon>Paracoccus</taxon>
    </lineage>
</organism>
<dbReference type="SUPFAM" id="SSF48452">
    <property type="entry name" value="TPR-like"/>
    <property type="match status" value="1"/>
</dbReference>
<dbReference type="EMBL" id="FOPU01000030">
    <property type="protein sequence ID" value="SFH72356.1"/>
    <property type="molecule type" value="Genomic_DNA"/>
</dbReference>
<dbReference type="Proteomes" id="UP000183635">
    <property type="component" value="Unassembled WGS sequence"/>
</dbReference>
<name>A0A1I3CDI6_9RHOB</name>